<dbReference type="OrthoDB" id="8904098at2759"/>
<dbReference type="EMBL" id="CP093347">
    <property type="protein sequence ID" value="WOH02168.1"/>
    <property type="molecule type" value="Genomic_DNA"/>
</dbReference>
<keyword evidence="8" id="KW-1185">Reference proteome</keyword>
<dbReference type="InterPro" id="IPR000109">
    <property type="entry name" value="POT_fam"/>
</dbReference>
<accession>A0A161YNX5</accession>
<dbReference type="SUPFAM" id="SSF103473">
    <property type="entry name" value="MFS general substrate transporter"/>
    <property type="match status" value="1"/>
</dbReference>
<proteinExistence type="inferred from homology"/>
<evidence type="ECO:0000313" key="8">
    <source>
        <dbReference type="Proteomes" id="UP000077755"/>
    </source>
</evidence>
<keyword evidence="4" id="KW-1133">Transmembrane helix</keyword>
<evidence type="ECO:0000256" key="1">
    <source>
        <dbReference type="ARBA" id="ARBA00004141"/>
    </source>
</evidence>
<dbReference type="GO" id="GO:0016020">
    <property type="term" value="C:membrane"/>
    <property type="evidence" value="ECO:0007669"/>
    <property type="project" value="UniProtKB-SubCell"/>
</dbReference>
<evidence type="ECO:0000313" key="7">
    <source>
        <dbReference type="EMBL" id="WOH02168.1"/>
    </source>
</evidence>
<dbReference type="InterPro" id="IPR036259">
    <property type="entry name" value="MFS_trans_sf"/>
</dbReference>
<dbReference type="KEGG" id="dcr:108224028"/>
<dbReference type="GO" id="GO:0022857">
    <property type="term" value="F:transmembrane transporter activity"/>
    <property type="evidence" value="ECO:0007669"/>
    <property type="project" value="InterPro"/>
</dbReference>
<dbReference type="Proteomes" id="UP000077755">
    <property type="component" value="Chromosome 5"/>
</dbReference>
<comment type="similarity">
    <text evidence="6">Belongs to the major facilitator superfamily. Phosphate:H(+) symporter (TC 2.A.1.9) family.</text>
</comment>
<evidence type="ECO:0000256" key="6">
    <source>
        <dbReference type="ARBA" id="ARBA00044504"/>
    </source>
</evidence>
<dbReference type="PANTHER" id="PTHR11654">
    <property type="entry name" value="OLIGOPEPTIDE TRANSPORTER-RELATED"/>
    <property type="match status" value="1"/>
</dbReference>
<dbReference type="AlphaFoldDB" id="A0A161YNX5"/>
<dbReference type="PROSITE" id="PS01022">
    <property type="entry name" value="PTR2_1"/>
    <property type="match status" value="1"/>
</dbReference>
<evidence type="ECO:0000256" key="4">
    <source>
        <dbReference type="ARBA" id="ARBA00022989"/>
    </source>
</evidence>
<protein>
    <submittedName>
        <fullName evidence="7">Uncharacterized protein</fullName>
    </submittedName>
</protein>
<dbReference type="OMA" id="YNVVNGC"/>
<dbReference type="Pfam" id="PF00854">
    <property type="entry name" value="PTR2"/>
    <property type="match status" value="1"/>
</dbReference>
<dbReference type="GO" id="GO:0006857">
    <property type="term" value="P:oligopeptide transport"/>
    <property type="evidence" value="ECO:0007669"/>
    <property type="project" value="InterPro"/>
</dbReference>
<keyword evidence="5" id="KW-0472">Membrane</keyword>
<comment type="subcellular location">
    <subcellularLocation>
        <location evidence="1">Membrane</location>
        <topology evidence="1">Multi-pass membrane protein</topology>
    </subcellularLocation>
</comment>
<sequence length="547" mass="60650">MDTGHQNRGGWITFPFIIASTAALSLAAGGWMYNLMVYLIQEFHIKSIDAALIFNLVNGCTSLIPVVAAIVADSFLGCYAVVWIFSVISVLGIKFLYLISSLHCLRPQPCQELESLCKSPTNLQFTALYTGIILASIGTGGVRSTITTMGADQFVKPKDQQVYFDWYFVATSLVSVIAATAMVYIEDNLSWATGFGLSVAANLFGLLIFLLGTRFYYRPKLDKSPFTDIAHVIVATIRKWNVPSSSKSEEYYCGHDAKMKKMKAEPTKSFRFLNRAALITNGNVDLEGSNADPWTTCTVSQVEELKTLIKIFPIWLSNILLGTAIGVQSSLSILQSLTMDRGITHHFKIPAASVLVFVLISTAISLTIFDRFLMPACKKLFSLTLSPLQRIGTGHILIVISMAISAVVETKRRNAAESGNLLERSMVVPMSVFWLVPQLAITGIGNAFQFPGQINLFYQEFPASLKSMSTALNHLVIAISFFMSSALMDLVRKVTNWLPDNINNGRLQNVYWMLVLIGLINFCYYLVCACLYKYHNVDKVEEKSCHE</sequence>
<reference evidence="7" key="2">
    <citation type="submission" date="2022-03" db="EMBL/GenBank/DDBJ databases">
        <title>Draft title - Genomic analysis of global carrot germplasm unveils the trajectory of domestication and the origin of high carotenoid orange carrot.</title>
        <authorList>
            <person name="Iorizzo M."/>
            <person name="Ellison S."/>
            <person name="Senalik D."/>
            <person name="Macko-Podgorni A."/>
            <person name="Grzebelus D."/>
            <person name="Bostan H."/>
            <person name="Rolling W."/>
            <person name="Curaba J."/>
            <person name="Simon P."/>
        </authorList>
    </citation>
    <scope>NUCLEOTIDE SEQUENCE</scope>
    <source>
        <tissue evidence="7">Leaf</tissue>
    </source>
</reference>
<comment type="similarity">
    <text evidence="2">Belongs to the major facilitator superfamily. Proton-dependent oligopeptide transporter (POT/PTR) (TC 2.A.17) family.</text>
</comment>
<keyword evidence="3" id="KW-0812">Transmembrane</keyword>
<dbReference type="Gene3D" id="1.20.1250.20">
    <property type="entry name" value="MFS general substrate transporter like domains"/>
    <property type="match status" value="1"/>
</dbReference>
<organism evidence="7 8">
    <name type="scientific">Daucus carota subsp. sativus</name>
    <name type="common">Carrot</name>
    <dbReference type="NCBI Taxonomy" id="79200"/>
    <lineage>
        <taxon>Eukaryota</taxon>
        <taxon>Viridiplantae</taxon>
        <taxon>Streptophyta</taxon>
        <taxon>Embryophyta</taxon>
        <taxon>Tracheophyta</taxon>
        <taxon>Spermatophyta</taxon>
        <taxon>Magnoliopsida</taxon>
        <taxon>eudicotyledons</taxon>
        <taxon>Gunneridae</taxon>
        <taxon>Pentapetalae</taxon>
        <taxon>asterids</taxon>
        <taxon>campanulids</taxon>
        <taxon>Apiales</taxon>
        <taxon>Apiaceae</taxon>
        <taxon>Apioideae</taxon>
        <taxon>Scandiceae</taxon>
        <taxon>Daucinae</taxon>
        <taxon>Daucus</taxon>
        <taxon>Daucus sect. Daucus</taxon>
    </lineage>
</organism>
<dbReference type="InterPro" id="IPR018456">
    <property type="entry name" value="PTR2_symporter_CS"/>
</dbReference>
<evidence type="ECO:0000256" key="3">
    <source>
        <dbReference type="ARBA" id="ARBA00022692"/>
    </source>
</evidence>
<reference evidence="7" key="1">
    <citation type="journal article" date="2016" name="Nat. Genet.">
        <title>A high-quality carrot genome assembly provides new insights into carotenoid accumulation and asterid genome evolution.</title>
        <authorList>
            <person name="Iorizzo M."/>
            <person name="Ellison S."/>
            <person name="Senalik D."/>
            <person name="Zeng P."/>
            <person name="Satapoomin P."/>
            <person name="Huang J."/>
            <person name="Bowman M."/>
            <person name="Iovene M."/>
            <person name="Sanseverino W."/>
            <person name="Cavagnaro P."/>
            <person name="Yildiz M."/>
            <person name="Macko-Podgorni A."/>
            <person name="Moranska E."/>
            <person name="Grzebelus E."/>
            <person name="Grzebelus D."/>
            <person name="Ashrafi H."/>
            <person name="Zheng Z."/>
            <person name="Cheng S."/>
            <person name="Spooner D."/>
            <person name="Van Deynze A."/>
            <person name="Simon P."/>
        </authorList>
    </citation>
    <scope>NUCLEOTIDE SEQUENCE</scope>
    <source>
        <tissue evidence="7">Leaf</tissue>
    </source>
</reference>
<dbReference type="Gramene" id="KZM95599">
    <property type="protein sequence ID" value="KZM95599"/>
    <property type="gene ID" value="DCAR_018841"/>
</dbReference>
<gene>
    <name evidence="7" type="ORF">DCAR_0521556</name>
</gene>
<evidence type="ECO:0000256" key="5">
    <source>
        <dbReference type="ARBA" id="ARBA00023136"/>
    </source>
</evidence>
<evidence type="ECO:0000256" key="2">
    <source>
        <dbReference type="ARBA" id="ARBA00005982"/>
    </source>
</evidence>
<name>A0A161YNX5_DAUCS</name>